<dbReference type="PANTHER" id="PTHR32196">
    <property type="entry name" value="ABC TRANSPORTER PERMEASE PROTEIN YPHD-RELATED-RELATED"/>
    <property type="match status" value="1"/>
</dbReference>
<dbReference type="Proteomes" id="UP000280296">
    <property type="component" value="Unassembled WGS sequence"/>
</dbReference>
<name>A0A432MJ03_9BACT</name>
<reference evidence="7 8" key="1">
    <citation type="submission" date="2018-12" db="EMBL/GenBank/DDBJ databases">
        <authorList>
            <person name="Toschakov S.V."/>
        </authorList>
    </citation>
    <scope>NUCLEOTIDE SEQUENCE [LARGE SCALE GENOMIC DNA]</scope>
    <source>
        <strain evidence="7 8">GM2012</strain>
    </source>
</reference>
<dbReference type="Pfam" id="PF02653">
    <property type="entry name" value="BPD_transp_2"/>
    <property type="match status" value="1"/>
</dbReference>
<dbReference type="OrthoDB" id="9813906at2"/>
<dbReference type="EMBL" id="RYZH01000023">
    <property type="protein sequence ID" value="RUL87279.1"/>
    <property type="molecule type" value="Genomic_DNA"/>
</dbReference>
<accession>A0A432MJ03</accession>
<sequence length="310" mass="31707">MRLGRYRRELSVLVAFAALMAVLAVVAPRFFRAGQLMAVAVRNAPVVVAAVGMTMVIVCRHIDISIGSQFAVCGVAAGLMAKAGLPIPMVAAGTLAVGAALGAANGWLVAVVGLPSIVVTLATMVIWREALRYGRQGAFVSDLPEGFQWFGAGQSAGQWLILASAMLLFGAFSWGLRNLSAGRAIYATGSDPEAARLAGVRPARVVFGVFVAMGMLTGMAALLSAVRFVDVDPNAGTGLELQVIAAVVVGGVAISGGRGSPVGSLIGVALLGSIGPALVFLGTEPQWEKAVQGLIILLAVATDALDRGDR</sequence>
<keyword evidence="8" id="KW-1185">Reference proteome</keyword>
<dbReference type="AlphaFoldDB" id="A0A432MJ03"/>
<feature type="transmembrane region" description="Helical" evidence="6">
    <location>
        <begin position="262"/>
        <end position="281"/>
    </location>
</feature>
<gene>
    <name evidence="7" type="ORF">TsocGM_12925</name>
</gene>
<evidence type="ECO:0000256" key="1">
    <source>
        <dbReference type="ARBA" id="ARBA00004651"/>
    </source>
</evidence>
<evidence type="ECO:0000256" key="3">
    <source>
        <dbReference type="ARBA" id="ARBA00022692"/>
    </source>
</evidence>
<feature type="transmembrane region" description="Helical" evidence="6">
    <location>
        <begin position="238"/>
        <end position="256"/>
    </location>
</feature>
<evidence type="ECO:0000313" key="8">
    <source>
        <dbReference type="Proteomes" id="UP000280296"/>
    </source>
</evidence>
<organism evidence="7 8">
    <name type="scientific">Tautonia sociabilis</name>
    <dbReference type="NCBI Taxonomy" id="2080755"/>
    <lineage>
        <taxon>Bacteria</taxon>
        <taxon>Pseudomonadati</taxon>
        <taxon>Planctomycetota</taxon>
        <taxon>Planctomycetia</taxon>
        <taxon>Isosphaerales</taxon>
        <taxon>Isosphaeraceae</taxon>
        <taxon>Tautonia</taxon>
    </lineage>
</organism>
<reference evidence="7 8" key="2">
    <citation type="submission" date="2019-01" db="EMBL/GenBank/DDBJ databases">
        <title>Tautonia sociabilis, a novel thermotolerant planctomycete of Isosphaeraceae family, isolated from a 4000 m deep subterranean habitat.</title>
        <authorList>
            <person name="Kovaleva O.L."/>
            <person name="Elcheninov A.G."/>
            <person name="Van Heerden E."/>
            <person name="Toshchakov S.V."/>
            <person name="Novikov A."/>
            <person name="Bonch-Osmolovskaya E.A."/>
            <person name="Kublanov I.V."/>
        </authorList>
    </citation>
    <scope>NUCLEOTIDE SEQUENCE [LARGE SCALE GENOMIC DNA]</scope>
    <source>
        <strain evidence="7 8">GM2012</strain>
    </source>
</reference>
<feature type="transmembrane region" description="Helical" evidence="6">
    <location>
        <begin position="12"/>
        <end position="31"/>
    </location>
</feature>
<dbReference type="CDD" id="cd06579">
    <property type="entry name" value="TM_PBP1_transp_AraH_like"/>
    <property type="match status" value="1"/>
</dbReference>
<feature type="transmembrane region" description="Helical" evidence="6">
    <location>
        <begin position="205"/>
        <end position="226"/>
    </location>
</feature>
<dbReference type="InterPro" id="IPR001851">
    <property type="entry name" value="ABC_transp_permease"/>
</dbReference>
<feature type="transmembrane region" description="Helical" evidence="6">
    <location>
        <begin position="70"/>
        <end position="101"/>
    </location>
</feature>
<dbReference type="RefSeq" id="WP_126725793.1">
    <property type="nucleotide sequence ID" value="NZ_RYZH01000023.1"/>
</dbReference>
<proteinExistence type="predicted"/>
<evidence type="ECO:0000256" key="4">
    <source>
        <dbReference type="ARBA" id="ARBA00022989"/>
    </source>
</evidence>
<keyword evidence="5 6" id="KW-0472">Membrane</keyword>
<comment type="subcellular location">
    <subcellularLocation>
        <location evidence="1">Cell membrane</location>
        <topology evidence="1">Multi-pass membrane protein</topology>
    </subcellularLocation>
</comment>
<evidence type="ECO:0000256" key="5">
    <source>
        <dbReference type="ARBA" id="ARBA00023136"/>
    </source>
</evidence>
<dbReference type="GO" id="GO:0005886">
    <property type="term" value="C:plasma membrane"/>
    <property type="evidence" value="ECO:0007669"/>
    <property type="project" value="UniProtKB-SubCell"/>
</dbReference>
<feature type="transmembrane region" description="Helical" evidence="6">
    <location>
        <begin position="107"/>
        <end position="127"/>
    </location>
</feature>
<dbReference type="GO" id="GO:0022857">
    <property type="term" value="F:transmembrane transporter activity"/>
    <property type="evidence" value="ECO:0007669"/>
    <property type="project" value="InterPro"/>
</dbReference>
<evidence type="ECO:0000313" key="7">
    <source>
        <dbReference type="EMBL" id="RUL87279.1"/>
    </source>
</evidence>
<evidence type="ECO:0000256" key="2">
    <source>
        <dbReference type="ARBA" id="ARBA00022475"/>
    </source>
</evidence>
<feature type="transmembrane region" description="Helical" evidence="6">
    <location>
        <begin position="37"/>
        <end position="58"/>
    </location>
</feature>
<protein>
    <submittedName>
        <fullName evidence="7">ABC transporter permease</fullName>
    </submittedName>
</protein>
<keyword evidence="4 6" id="KW-1133">Transmembrane helix</keyword>
<comment type="caution">
    <text evidence="7">The sequence shown here is derived from an EMBL/GenBank/DDBJ whole genome shotgun (WGS) entry which is preliminary data.</text>
</comment>
<keyword evidence="3 6" id="KW-0812">Transmembrane</keyword>
<keyword evidence="2" id="KW-1003">Cell membrane</keyword>
<evidence type="ECO:0000256" key="6">
    <source>
        <dbReference type="SAM" id="Phobius"/>
    </source>
</evidence>